<feature type="domain" description="Inner membrane component" evidence="2">
    <location>
        <begin position="72"/>
        <end position="122"/>
    </location>
</feature>
<evidence type="ECO:0000313" key="5">
    <source>
        <dbReference type="Proteomes" id="UP001157161"/>
    </source>
</evidence>
<feature type="domain" description="Inner membrane component" evidence="2">
    <location>
        <begin position="8"/>
        <end position="58"/>
    </location>
</feature>
<organism evidence="4 5">
    <name type="scientific">Litorihabitans aurantiacus</name>
    <dbReference type="NCBI Taxonomy" id="1930061"/>
    <lineage>
        <taxon>Bacteria</taxon>
        <taxon>Bacillati</taxon>
        <taxon>Actinomycetota</taxon>
        <taxon>Actinomycetes</taxon>
        <taxon>Micrococcales</taxon>
        <taxon>Beutenbergiaceae</taxon>
        <taxon>Litorihabitans</taxon>
    </lineage>
</organism>
<dbReference type="PIRSF" id="PIRSF028777">
    <property type="entry name" value="UCP028777"/>
    <property type="match status" value="1"/>
</dbReference>
<dbReference type="InterPro" id="IPR005185">
    <property type="entry name" value="YccF"/>
</dbReference>
<evidence type="ECO:0000259" key="2">
    <source>
        <dbReference type="Pfam" id="PF03733"/>
    </source>
</evidence>
<feature type="transmembrane region" description="Helical" evidence="1">
    <location>
        <begin position="7"/>
        <end position="27"/>
    </location>
</feature>
<comment type="caution">
    <text evidence="4">The sequence shown here is derived from an EMBL/GenBank/DDBJ whole genome shotgun (WGS) entry which is preliminary data.</text>
</comment>
<dbReference type="InterPro" id="IPR031308">
    <property type="entry name" value="UCP028777"/>
</dbReference>
<feature type="transmembrane region" description="Helical" evidence="1">
    <location>
        <begin position="66"/>
        <end position="87"/>
    </location>
</feature>
<dbReference type="PANTHER" id="PTHR42903:SF1">
    <property type="entry name" value="INNER MEMBRANE PROTEIN YCCF"/>
    <property type="match status" value="1"/>
</dbReference>
<dbReference type="GO" id="GO:0005886">
    <property type="term" value="C:plasma membrane"/>
    <property type="evidence" value="ECO:0007669"/>
    <property type="project" value="TreeGrafter"/>
</dbReference>
<feature type="transmembrane region" description="Helical" evidence="1">
    <location>
        <begin position="93"/>
        <end position="113"/>
    </location>
</feature>
<gene>
    <name evidence="3" type="ORF">GCM10025875_00680</name>
    <name evidence="4" type="ORF">GCM10025875_35670</name>
</gene>
<dbReference type="Pfam" id="PF03733">
    <property type="entry name" value="YccF"/>
    <property type="match status" value="2"/>
</dbReference>
<reference evidence="4" key="1">
    <citation type="journal article" date="2014" name="Int. J. Syst. Evol. Microbiol.">
        <title>Complete genome sequence of Corynebacterium casei LMG S-19264T (=DSM 44701T), isolated from a smear-ripened cheese.</title>
        <authorList>
            <consortium name="US DOE Joint Genome Institute (JGI-PGF)"/>
            <person name="Walter F."/>
            <person name="Albersmeier A."/>
            <person name="Kalinowski J."/>
            <person name="Ruckert C."/>
        </authorList>
    </citation>
    <scope>NUCLEOTIDE SEQUENCE</scope>
    <source>
        <strain evidence="4">NBRC 112290</strain>
    </source>
</reference>
<proteinExistence type="predicted"/>
<dbReference type="AlphaFoldDB" id="A0AA37XJG2"/>
<keyword evidence="1" id="KW-0472">Membrane</keyword>
<keyword evidence="5" id="KW-1185">Reference proteome</keyword>
<sequence>MRALLRFVLNVIWLVLAGLPLALAYAVAGLICFVLVITIPWGIASFRIAGYVLWPFGRTAVQRPTAGTASAVGNVIWIVVAGIWLAIGHVVSAVALAVTIIGIPLAIAELKIIPITLTPLGRQIVPSDTVFASYGSLRV</sequence>
<evidence type="ECO:0000313" key="3">
    <source>
        <dbReference type="EMBL" id="GMA30076.1"/>
    </source>
</evidence>
<keyword evidence="1" id="KW-0812">Transmembrane</keyword>
<evidence type="ECO:0000256" key="1">
    <source>
        <dbReference type="SAM" id="Phobius"/>
    </source>
</evidence>
<dbReference type="Proteomes" id="UP001157161">
    <property type="component" value="Unassembled WGS sequence"/>
</dbReference>
<dbReference type="PANTHER" id="PTHR42903">
    <property type="entry name" value="INNER MEMBRANE PROTEIN YCCF"/>
    <property type="match status" value="1"/>
</dbReference>
<dbReference type="InterPro" id="IPR052937">
    <property type="entry name" value="Inner_membrane_protein"/>
</dbReference>
<evidence type="ECO:0000313" key="4">
    <source>
        <dbReference type="EMBL" id="GMA33575.1"/>
    </source>
</evidence>
<protein>
    <recommendedName>
        <fullName evidence="2">Inner membrane component domain-containing protein</fullName>
    </recommendedName>
</protein>
<reference evidence="4" key="2">
    <citation type="submission" date="2023-02" db="EMBL/GenBank/DDBJ databases">
        <authorList>
            <person name="Sun Q."/>
            <person name="Mori K."/>
        </authorList>
    </citation>
    <scope>NUCLEOTIDE SEQUENCE</scope>
    <source>
        <strain evidence="4">NBRC 112290</strain>
    </source>
</reference>
<dbReference type="EMBL" id="BSUM01000001">
    <property type="protein sequence ID" value="GMA33575.1"/>
    <property type="molecule type" value="Genomic_DNA"/>
</dbReference>
<accession>A0AA37XJG2</accession>
<name>A0AA37XJG2_9MICO</name>
<dbReference type="EMBL" id="BSUM01000001">
    <property type="protein sequence ID" value="GMA30076.1"/>
    <property type="molecule type" value="Genomic_DNA"/>
</dbReference>
<keyword evidence="1" id="KW-1133">Transmembrane helix</keyword>
<dbReference type="RefSeq" id="WP_431310114.1">
    <property type="nucleotide sequence ID" value="NZ_BSUM01000001.1"/>
</dbReference>
<feature type="transmembrane region" description="Helical" evidence="1">
    <location>
        <begin position="33"/>
        <end position="54"/>
    </location>
</feature>
<dbReference type="NCBIfam" id="NF008740">
    <property type="entry name" value="PRK11770.1-2"/>
    <property type="match status" value="1"/>
</dbReference>